<reference evidence="1" key="2">
    <citation type="journal article" date="2023" name="Int. J. Mol. Sci.">
        <title>De Novo Assembly and Annotation of 11 Diverse Shrub Willow (Salix) Genomes Reveals Novel Gene Organization in Sex-Linked Regions.</title>
        <authorList>
            <person name="Hyden B."/>
            <person name="Feng K."/>
            <person name="Yates T.B."/>
            <person name="Jawdy S."/>
            <person name="Cereghino C."/>
            <person name="Smart L.B."/>
            <person name="Muchero W."/>
        </authorList>
    </citation>
    <scope>NUCLEOTIDE SEQUENCE</scope>
    <source>
        <tissue evidence="1">Shoot tip</tissue>
    </source>
</reference>
<comment type="caution">
    <text evidence="1">The sequence shown here is derived from an EMBL/GenBank/DDBJ whole genome shotgun (WGS) entry which is preliminary data.</text>
</comment>
<organism evidence="1 2">
    <name type="scientific">Salix koriyanagi</name>
    <dbReference type="NCBI Taxonomy" id="2511006"/>
    <lineage>
        <taxon>Eukaryota</taxon>
        <taxon>Viridiplantae</taxon>
        <taxon>Streptophyta</taxon>
        <taxon>Embryophyta</taxon>
        <taxon>Tracheophyta</taxon>
        <taxon>Spermatophyta</taxon>
        <taxon>Magnoliopsida</taxon>
        <taxon>eudicotyledons</taxon>
        <taxon>Gunneridae</taxon>
        <taxon>Pentapetalae</taxon>
        <taxon>rosids</taxon>
        <taxon>fabids</taxon>
        <taxon>Malpighiales</taxon>
        <taxon>Salicaceae</taxon>
        <taxon>Saliceae</taxon>
        <taxon>Salix</taxon>
    </lineage>
</organism>
<keyword evidence="2" id="KW-1185">Reference proteome</keyword>
<protein>
    <submittedName>
        <fullName evidence="1">Uncharacterized protein</fullName>
    </submittedName>
</protein>
<proteinExistence type="predicted"/>
<name>A0A9Q0Z0S7_9ROSI</name>
<dbReference type="EMBL" id="JAPFFM010000014">
    <property type="protein sequence ID" value="KAJ6717210.1"/>
    <property type="molecule type" value="Genomic_DNA"/>
</dbReference>
<sequence>MDKQWHPAVTLGKTCNLHKLTTLIRLGKKENSSCISITLHTQVRNSDFTAA</sequence>
<gene>
    <name evidence="1" type="ORF">OIU74_009684</name>
</gene>
<evidence type="ECO:0000313" key="2">
    <source>
        <dbReference type="Proteomes" id="UP001151752"/>
    </source>
</evidence>
<dbReference type="AlphaFoldDB" id="A0A9Q0Z0S7"/>
<accession>A0A9Q0Z0S7</accession>
<evidence type="ECO:0000313" key="1">
    <source>
        <dbReference type="EMBL" id="KAJ6717210.1"/>
    </source>
</evidence>
<dbReference type="Proteomes" id="UP001151752">
    <property type="component" value="Chromosome 9"/>
</dbReference>
<reference evidence="1" key="1">
    <citation type="submission" date="2022-11" db="EMBL/GenBank/DDBJ databases">
        <authorList>
            <person name="Hyden B.L."/>
            <person name="Feng K."/>
            <person name="Yates T."/>
            <person name="Jawdy S."/>
            <person name="Smart L.B."/>
            <person name="Muchero W."/>
        </authorList>
    </citation>
    <scope>NUCLEOTIDE SEQUENCE</scope>
    <source>
        <tissue evidence="1">Shoot tip</tissue>
    </source>
</reference>